<sequence>MATFPLFETTESVIEVLWDIALAIFITRLAFIYFLVTSASVGLLAFLASKDYLPYLSELTATPHSSLLALSAATVLLSVVWARFVVTYFEVPRVLSFRLAIGGVALFFAAAAASLAGCVIYGKGQGAWASAEAGGPAGAAWGATGVAFAVMPVLSMLTEARQPAAGGYQSTSHGHENKSIVAAVPTVNLTEKKAAKEKKSN</sequence>
<dbReference type="Proteomes" id="UP001174694">
    <property type="component" value="Unassembled WGS sequence"/>
</dbReference>
<comment type="caution">
    <text evidence="2">The sequence shown here is derived from an EMBL/GenBank/DDBJ whole genome shotgun (WGS) entry which is preliminary data.</text>
</comment>
<keyword evidence="1" id="KW-1133">Transmembrane helix</keyword>
<proteinExistence type="predicted"/>
<dbReference type="AlphaFoldDB" id="A0AA38S233"/>
<gene>
    <name evidence="2" type="ORF">NKR23_g61</name>
</gene>
<feature type="transmembrane region" description="Helical" evidence="1">
    <location>
        <begin position="67"/>
        <end position="89"/>
    </location>
</feature>
<feature type="transmembrane region" description="Helical" evidence="1">
    <location>
        <begin position="20"/>
        <end position="47"/>
    </location>
</feature>
<organism evidence="2 3">
    <name type="scientific">Pleurostoma richardsiae</name>
    <dbReference type="NCBI Taxonomy" id="41990"/>
    <lineage>
        <taxon>Eukaryota</taxon>
        <taxon>Fungi</taxon>
        <taxon>Dikarya</taxon>
        <taxon>Ascomycota</taxon>
        <taxon>Pezizomycotina</taxon>
        <taxon>Sordariomycetes</taxon>
        <taxon>Sordariomycetidae</taxon>
        <taxon>Calosphaeriales</taxon>
        <taxon>Pleurostomataceae</taxon>
        <taxon>Pleurostoma</taxon>
    </lineage>
</organism>
<keyword evidence="1" id="KW-0812">Transmembrane</keyword>
<protein>
    <submittedName>
        <fullName evidence="2">Uncharacterized protein</fullName>
    </submittedName>
</protein>
<keyword evidence="1" id="KW-0472">Membrane</keyword>
<name>A0AA38S233_9PEZI</name>
<reference evidence="2" key="1">
    <citation type="submission" date="2022-07" db="EMBL/GenBank/DDBJ databases">
        <title>Fungi with potential for degradation of polypropylene.</title>
        <authorList>
            <person name="Gostincar C."/>
        </authorList>
    </citation>
    <scope>NUCLEOTIDE SEQUENCE</scope>
    <source>
        <strain evidence="2">EXF-13308</strain>
    </source>
</reference>
<accession>A0AA38S233</accession>
<dbReference type="EMBL" id="JANBVO010000001">
    <property type="protein sequence ID" value="KAJ9157402.1"/>
    <property type="molecule type" value="Genomic_DNA"/>
</dbReference>
<evidence type="ECO:0000256" key="1">
    <source>
        <dbReference type="SAM" id="Phobius"/>
    </source>
</evidence>
<evidence type="ECO:0000313" key="3">
    <source>
        <dbReference type="Proteomes" id="UP001174694"/>
    </source>
</evidence>
<feature type="transmembrane region" description="Helical" evidence="1">
    <location>
        <begin position="95"/>
        <end position="121"/>
    </location>
</feature>
<evidence type="ECO:0000313" key="2">
    <source>
        <dbReference type="EMBL" id="KAJ9157402.1"/>
    </source>
</evidence>
<keyword evidence="3" id="KW-1185">Reference proteome</keyword>